<sequence length="169" mass="18939">MAKNKLGFVNGECICPNDPALTAQWDRCNGMVIAWLLHSVDRDIAESIIYCPTAADMCWCRKKSRGKCAVIPKLPHRQLHFTLTNHLHMYYCDHCKVPGNSTQRCYKLHGNLNGRMAVQAGDKSIGDAQLDKLSNLLKHKLINLLAFSTIFLSSLLQMVKAQVPCTNGR</sequence>
<accession>A0AAV3QMC3</accession>
<evidence type="ECO:0000313" key="1">
    <source>
        <dbReference type="EMBL" id="GAA0165217.1"/>
    </source>
</evidence>
<organism evidence="1 2">
    <name type="scientific">Lithospermum erythrorhizon</name>
    <name type="common">Purple gromwell</name>
    <name type="synonym">Lithospermum officinale var. erythrorhizon</name>
    <dbReference type="NCBI Taxonomy" id="34254"/>
    <lineage>
        <taxon>Eukaryota</taxon>
        <taxon>Viridiplantae</taxon>
        <taxon>Streptophyta</taxon>
        <taxon>Embryophyta</taxon>
        <taxon>Tracheophyta</taxon>
        <taxon>Spermatophyta</taxon>
        <taxon>Magnoliopsida</taxon>
        <taxon>eudicotyledons</taxon>
        <taxon>Gunneridae</taxon>
        <taxon>Pentapetalae</taxon>
        <taxon>asterids</taxon>
        <taxon>lamiids</taxon>
        <taxon>Boraginales</taxon>
        <taxon>Boraginaceae</taxon>
        <taxon>Boraginoideae</taxon>
        <taxon>Lithospermeae</taxon>
        <taxon>Lithospermum</taxon>
    </lineage>
</organism>
<dbReference type="Proteomes" id="UP001454036">
    <property type="component" value="Unassembled WGS sequence"/>
</dbReference>
<protein>
    <submittedName>
        <fullName evidence="1">Uncharacterized protein</fullName>
    </submittedName>
</protein>
<dbReference type="PANTHER" id="PTHR37610:SF6">
    <property type="entry name" value="GAG-POLYPEPTIDE OF LTR COPIA-TYPE-RELATED"/>
    <property type="match status" value="1"/>
</dbReference>
<gene>
    <name evidence="1" type="ORF">LIER_20676</name>
</gene>
<reference evidence="1 2" key="1">
    <citation type="submission" date="2024-01" db="EMBL/GenBank/DDBJ databases">
        <title>The complete chloroplast genome sequence of Lithospermum erythrorhizon: insights into the phylogenetic relationship among Boraginaceae species and the maternal lineages of purple gromwells.</title>
        <authorList>
            <person name="Okada T."/>
            <person name="Watanabe K."/>
        </authorList>
    </citation>
    <scope>NUCLEOTIDE SEQUENCE [LARGE SCALE GENOMIC DNA]</scope>
</reference>
<comment type="caution">
    <text evidence="1">The sequence shown here is derived from an EMBL/GenBank/DDBJ whole genome shotgun (WGS) entry which is preliminary data.</text>
</comment>
<keyword evidence="2" id="KW-1185">Reference proteome</keyword>
<name>A0AAV3QMC3_LITER</name>
<dbReference type="AlphaFoldDB" id="A0AAV3QMC3"/>
<proteinExistence type="predicted"/>
<evidence type="ECO:0000313" key="2">
    <source>
        <dbReference type="Proteomes" id="UP001454036"/>
    </source>
</evidence>
<dbReference type="EMBL" id="BAABME010005297">
    <property type="protein sequence ID" value="GAA0165217.1"/>
    <property type="molecule type" value="Genomic_DNA"/>
</dbReference>
<dbReference type="PANTHER" id="PTHR37610">
    <property type="entry name" value="CCHC-TYPE DOMAIN-CONTAINING PROTEIN"/>
    <property type="match status" value="1"/>
</dbReference>